<name>A0A917P9V8_9ACTN</name>
<proteinExistence type="predicted"/>
<protein>
    <submittedName>
        <fullName evidence="1">Uncharacterized protein</fullName>
    </submittedName>
</protein>
<organism evidence="1 2">
    <name type="scientific">Streptomyces brasiliensis</name>
    <dbReference type="NCBI Taxonomy" id="1954"/>
    <lineage>
        <taxon>Bacteria</taxon>
        <taxon>Bacillati</taxon>
        <taxon>Actinomycetota</taxon>
        <taxon>Actinomycetes</taxon>
        <taxon>Kitasatosporales</taxon>
        <taxon>Streptomycetaceae</taxon>
        <taxon>Streptomyces</taxon>
    </lineage>
</organism>
<dbReference type="Proteomes" id="UP000657574">
    <property type="component" value="Unassembled WGS sequence"/>
</dbReference>
<dbReference type="AlphaFoldDB" id="A0A917P9V8"/>
<accession>A0A917P9V8</accession>
<dbReference type="RefSeq" id="WP_229841614.1">
    <property type="nucleotide sequence ID" value="NZ_BMQA01000101.1"/>
</dbReference>
<gene>
    <name evidence="1" type="ORF">GCM10010121_093460</name>
</gene>
<dbReference type="EMBL" id="BMQA01000101">
    <property type="protein sequence ID" value="GGJ68050.1"/>
    <property type="molecule type" value="Genomic_DNA"/>
</dbReference>
<evidence type="ECO:0000313" key="2">
    <source>
        <dbReference type="Proteomes" id="UP000657574"/>
    </source>
</evidence>
<evidence type="ECO:0000313" key="1">
    <source>
        <dbReference type="EMBL" id="GGJ68050.1"/>
    </source>
</evidence>
<reference evidence="1" key="2">
    <citation type="submission" date="2020-09" db="EMBL/GenBank/DDBJ databases">
        <authorList>
            <person name="Sun Q."/>
            <person name="Ohkuma M."/>
        </authorList>
    </citation>
    <scope>NUCLEOTIDE SEQUENCE</scope>
    <source>
        <strain evidence="1">JCM 3086</strain>
    </source>
</reference>
<comment type="caution">
    <text evidence="1">The sequence shown here is derived from an EMBL/GenBank/DDBJ whole genome shotgun (WGS) entry which is preliminary data.</text>
</comment>
<reference evidence="1" key="1">
    <citation type="journal article" date="2014" name="Int. J. Syst. Evol. Microbiol.">
        <title>Complete genome sequence of Corynebacterium casei LMG S-19264T (=DSM 44701T), isolated from a smear-ripened cheese.</title>
        <authorList>
            <consortium name="US DOE Joint Genome Institute (JGI-PGF)"/>
            <person name="Walter F."/>
            <person name="Albersmeier A."/>
            <person name="Kalinowski J."/>
            <person name="Ruckert C."/>
        </authorList>
    </citation>
    <scope>NUCLEOTIDE SEQUENCE</scope>
    <source>
        <strain evidence="1">JCM 3086</strain>
    </source>
</reference>
<keyword evidence="2" id="KW-1185">Reference proteome</keyword>
<sequence length="65" mass="7029">MPGPWRTTGRLYDADRIPFTIGVCGTGELYIRNDAQGDSAHLPFPPTSDLAALGQHIADLIGDLY</sequence>